<keyword evidence="3 6" id="KW-1133">Transmembrane helix</keyword>
<evidence type="ECO:0000256" key="3">
    <source>
        <dbReference type="ARBA" id="ARBA00022989"/>
    </source>
</evidence>
<evidence type="ECO:0000256" key="6">
    <source>
        <dbReference type="SAM" id="Phobius"/>
    </source>
</evidence>
<dbReference type="GO" id="GO:0015499">
    <property type="term" value="F:formate transmembrane transporter activity"/>
    <property type="evidence" value="ECO:0007669"/>
    <property type="project" value="TreeGrafter"/>
</dbReference>
<feature type="transmembrane region" description="Helical" evidence="6">
    <location>
        <begin position="67"/>
        <end position="93"/>
    </location>
</feature>
<feature type="transmembrane region" description="Helical" evidence="6">
    <location>
        <begin position="105"/>
        <end position="127"/>
    </location>
</feature>
<dbReference type="InterPro" id="IPR023271">
    <property type="entry name" value="Aquaporin-like"/>
</dbReference>
<dbReference type="Pfam" id="PF01226">
    <property type="entry name" value="Form_Nir_trans"/>
    <property type="match status" value="1"/>
</dbReference>
<comment type="caution">
    <text evidence="7">The sequence shown here is derived from an EMBL/GenBank/DDBJ whole genome shotgun (WGS) entry which is preliminary data.</text>
</comment>
<reference evidence="7 8" key="1">
    <citation type="submission" date="2010-07" db="EMBL/GenBank/DDBJ databases">
        <authorList>
            <person name="Sid Ahmed O."/>
        </authorList>
    </citation>
    <scope>NUCLEOTIDE SEQUENCE [LARGE SCALE GENOMIC DNA]</scope>
    <source>
        <strain evidence="7 8">TX4248</strain>
    </source>
</reference>
<dbReference type="Gene3D" id="1.20.1080.10">
    <property type="entry name" value="Glycerol uptake facilitator protein"/>
    <property type="match status" value="1"/>
</dbReference>
<evidence type="ECO:0000313" key="8">
    <source>
        <dbReference type="Proteomes" id="UP000004846"/>
    </source>
</evidence>
<organism evidence="7 8">
    <name type="scientific">Enterococcus faecalis TX4248</name>
    <dbReference type="NCBI Taxonomy" id="749495"/>
    <lineage>
        <taxon>Bacteria</taxon>
        <taxon>Bacillati</taxon>
        <taxon>Bacillota</taxon>
        <taxon>Bacilli</taxon>
        <taxon>Lactobacillales</taxon>
        <taxon>Enterococcaceae</taxon>
        <taxon>Enterococcus</taxon>
    </lineage>
</organism>
<dbReference type="HOGENOM" id="CLU_036896_1_1_9"/>
<dbReference type="EMBL" id="AEBR01000110">
    <property type="protein sequence ID" value="EFM81271.1"/>
    <property type="molecule type" value="Genomic_DNA"/>
</dbReference>
<dbReference type="RefSeq" id="WP_002365597.1">
    <property type="nucleotide sequence ID" value="NZ_GL454489.1"/>
</dbReference>
<keyword evidence="4 6" id="KW-0472">Membrane</keyword>
<dbReference type="Proteomes" id="UP000004846">
    <property type="component" value="Unassembled WGS sequence"/>
</dbReference>
<dbReference type="InterPro" id="IPR000292">
    <property type="entry name" value="For/NO2_transpt"/>
</dbReference>
<keyword evidence="2 6" id="KW-0812">Transmembrane</keyword>
<dbReference type="PROSITE" id="PS01006">
    <property type="entry name" value="FORMATE_NITRITE_TP_2"/>
    <property type="match status" value="1"/>
</dbReference>
<evidence type="ECO:0000313" key="7">
    <source>
        <dbReference type="EMBL" id="EFM81271.1"/>
    </source>
</evidence>
<name>A0A125W1U4_ENTFL</name>
<dbReference type="AlphaFoldDB" id="A0A125W1U4"/>
<dbReference type="InterPro" id="IPR024002">
    <property type="entry name" value="For/NO2_transpt_CS"/>
</dbReference>
<dbReference type="PANTHER" id="PTHR30520">
    <property type="entry name" value="FORMATE TRANSPORTER-RELATED"/>
    <property type="match status" value="1"/>
</dbReference>
<dbReference type="PANTHER" id="PTHR30520:SF6">
    <property type="entry name" value="FORMATE_NITRATE FAMILY TRANSPORTER (EUROFUNG)"/>
    <property type="match status" value="1"/>
</dbReference>
<comment type="similarity">
    <text evidence="5">Belongs to the FNT transporter (TC 1.A.16) family.</text>
</comment>
<protein>
    <submittedName>
        <fullName evidence="7">Formate/nitrite transporter</fullName>
    </submittedName>
</protein>
<feature type="transmembrane region" description="Helical" evidence="6">
    <location>
        <begin position="230"/>
        <end position="251"/>
    </location>
</feature>
<feature type="transmembrane region" description="Helical" evidence="6">
    <location>
        <begin position="155"/>
        <end position="176"/>
    </location>
</feature>
<feature type="transmembrane region" description="Helical" evidence="6">
    <location>
        <begin position="25"/>
        <end position="47"/>
    </location>
</feature>
<evidence type="ECO:0000256" key="5">
    <source>
        <dbReference type="ARBA" id="ARBA00049660"/>
    </source>
</evidence>
<comment type="subcellular location">
    <subcellularLocation>
        <location evidence="1">Membrane</location>
        <topology evidence="1">Multi-pass membrane protein</topology>
    </subcellularLocation>
</comment>
<evidence type="ECO:0000256" key="1">
    <source>
        <dbReference type="ARBA" id="ARBA00004141"/>
    </source>
</evidence>
<evidence type="ECO:0000256" key="2">
    <source>
        <dbReference type="ARBA" id="ARBA00022692"/>
    </source>
</evidence>
<sequence>MDFFSSEEIVASLGDKAEMKGKLSFVRLCILGIMAGFCIALGYLAFIRITGTAPTEWGSFNNFLGGALFPIGLIALTFVGGELATGNMMVMTLGVLQKKVRVGALCYNWIVVLLTNCLGGFLVAYLFGHIVGLTEGAFLDKTVAVAQAKIADPPLVAFVSGIGCNIFVCLAVYLGALAKSYLGKMFGLWFPVMVFVVCGFQHVVANAFIIPAAIFSQSTTISWWDYLQNTLWVFLGNAVGGSLFMAVPLIFMTKPATVKPRVEKTIQTEELYGN</sequence>
<gene>
    <name evidence="7" type="primary">fnt</name>
    <name evidence="7" type="ORF">HMPREF9498_03210</name>
</gene>
<feature type="transmembrane region" description="Helical" evidence="6">
    <location>
        <begin position="188"/>
        <end position="210"/>
    </location>
</feature>
<accession>A0A125W1U4</accession>
<proteinExistence type="inferred from homology"/>
<dbReference type="GO" id="GO:0005886">
    <property type="term" value="C:plasma membrane"/>
    <property type="evidence" value="ECO:0007669"/>
    <property type="project" value="TreeGrafter"/>
</dbReference>
<evidence type="ECO:0000256" key="4">
    <source>
        <dbReference type="ARBA" id="ARBA00023136"/>
    </source>
</evidence>